<dbReference type="STRING" id="889306.KP78_38270"/>
<sequence length="124" mass="14201">MIVPWSQKDYPHSWKNLDKHVRDKAIEIGNALIEEQGYEEGRAIAIATEQAKKTVNLSSNRPIFHITTHVNGWQLKKEGQDRAVFVENTKQSLADKAKPHVTKQNGVLVIHREDDTIEQTLYES</sequence>
<reference evidence="1 2" key="1">
    <citation type="submission" date="2015-01" db="EMBL/GenBank/DDBJ databases">
        <title>Genome sequencing of Jeotgalibacillus soli.</title>
        <authorList>
            <person name="Goh K.M."/>
            <person name="Chan K.-G."/>
            <person name="Yaakop A.S."/>
            <person name="Ee R."/>
            <person name="Gan H.M."/>
            <person name="Chan C.S."/>
        </authorList>
    </citation>
    <scope>NUCLEOTIDE SEQUENCE [LARGE SCALE GENOMIC DNA]</scope>
    <source>
        <strain evidence="1 2">P9</strain>
    </source>
</reference>
<keyword evidence="2" id="KW-1185">Reference proteome</keyword>
<dbReference type="EMBL" id="JXRP01000022">
    <property type="protein sequence ID" value="KIL42604.1"/>
    <property type="molecule type" value="Genomic_DNA"/>
</dbReference>
<gene>
    <name evidence="1" type="ORF">KP78_38270</name>
</gene>
<proteinExistence type="predicted"/>
<dbReference type="Pfam" id="PF09954">
    <property type="entry name" value="DUF2188"/>
    <property type="match status" value="1"/>
</dbReference>
<dbReference type="AlphaFoldDB" id="A0A0C2RLJ0"/>
<dbReference type="InterPro" id="IPR018691">
    <property type="entry name" value="DUF2188"/>
</dbReference>
<name>A0A0C2RLJ0_9BACL</name>
<organism evidence="1 2">
    <name type="scientific">Jeotgalibacillus soli</name>
    <dbReference type="NCBI Taxonomy" id="889306"/>
    <lineage>
        <taxon>Bacteria</taxon>
        <taxon>Bacillati</taxon>
        <taxon>Bacillota</taxon>
        <taxon>Bacilli</taxon>
        <taxon>Bacillales</taxon>
        <taxon>Caryophanaceae</taxon>
        <taxon>Jeotgalibacillus</taxon>
    </lineage>
</organism>
<dbReference type="Proteomes" id="UP000031938">
    <property type="component" value="Unassembled WGS sequence"/>
</dbReference>
<comment type="caution">
    <text evidence="1">The sequence shown here is derived from an EMBL/GenBank/DDBJ whole genome shotgun (WGS) entry which is preliminary data.</text>
</comment>
<evidence type="ECO:0000313" key="1">
    <source>
        <dbReference type="EMBL" id="KIL42604.1"/>
    </source>
</evidence>
<accession>A0A0C2RLJ0</accession>
<dbReference type="PATRIC" id="fig|889306.3.peg.3844"/>
<evidence type="ECO:0000313" key="2">
    <source>
        <dbReference type="Proteomes" id="UP000031938"/>
    </source>
</evidence>
<protein>
    <recommendedName>
        <fullName evidence="3">DUF2188 domain-containing protein</fullName>
    </recommendedName>
</protein>
<evidence type="ECO:0008006" key="3">
    <source>
        <dbReference type="Google" id="ProtNLM"/>
    </source>
</evidence>